<dbReference type="RefSeq" id="WP_130630059.1">
    <property type="nucleotide sequence ID" value="NZ_CP036164.1"/>
</dbReference>
<dbReference type="PANTHER" id="PTHR36849">
    <property type="entry name" value="CYTOPLASMIC PROTEIN-RELATED"/>
    <property type="match status" value="1"/>
</dbReference>
<dbReference type="InterPro" id="IPR052552">
    <property type="entry name" value="YeaO-like"/>
</dbReference>
<protein>
    <submittedName>
        <fullName evidence="1">DUF488 family protein</fullName>
    </submittedName>
</protein>
<dbReference type="Proteomes" id="UP000290408">
    <property type="component" value="Chromosome"/>
</dbReference>
<gene>
    <name evidence="1" type="ORF">EXU32_11635</name>
</gene>
<reference evidence="1 2" key="1">
    <citation type="submission" date="2019-02" db="EMBL/GenBank/DDBJ databases">
        <title>Genomic data mining of an Antarctic deep-sea actinobacterium, Janibacterlimosus P3-3-X1.</title>
        <authorList>
            <person name="Liao L."/>
            <person name="Chen B."/>
        </authorList>
    </citation>
    <scope>NUCLEOTIDE SEQUENCE [LARGE SCALE GENOMIC DNA]</scope>
    <source>
        <strain evidence="1 2">P3-3-X1</strain>
    </source>
</reference>
<evidence type="ECO:0000313" key="1">
    <source>
        <dbReference type="EMBL" id="QBF46843.1"/>
    </source>
</evidence>
<dbReference type="AlphaFoldDB" id="A0A4P6MYT7"/>
<dbReference type="Pfam" id="PF22752">
    <property type="entry name" value="DUF488-N3i"/>
    <property type="match status" value="1"/>
</dbReference>
<proteinExistence type="predicted"/>
<keyword evidence="2" id="KW-1185">Reference proteome</keyword>
<dbReference type="KEGG" id="jli:EXU32_11635"/>
<dbReference type="EMBL" id="CP036164">
    <property type="protein sequence ID" value="QBF46843.1"/>
    <property type="molecule type" value="Genomic_DNA"/>
</dbReference>
<sequence>MSTTRQVHVRSVRDEPAKGDGHRVLVDRLWPRGVSKQDAAVDEWLKEVGPSTQLRTWFGHDPERFEEFARRYEHELEDSDAWQHLQEVVADHGRVTLLFGASDREHNQAVVLQALLTR</sequence>
<dbReference type="STRING" id="1216970.GCA_001570985_01364"/>
<dbReference type="PANTHER" id="PTHR36849:SF1">
    <property type="entry name" value="CYTOPLASMIC PROTEIN"/>
    <property type="match status" value="1"/>
</dbReference>
<evidence type="ECO:0000313" key="2">
    <source>
        <dbReference type="Proteomes" id="UP000290408"/>
    </source>
</evidence>
<accession>A0A4P6MYT7</accession>
<organism evidence="1 2">
    <name type="scientific">Janibacter limosus</name>
    <dbReference type="NCBI Taxonomy" id="53458"/>
    <lineage>
        <taxon>Bacteria</taxon>
        <taxon>Bacillati</taxon>
        <taxon>Actinomycetota</taxon>
        <taxon>Actinomycetes</taxon>
        <taxon>Micrococcales</taxon>
        <taxon>Intrasporangiaceae</taxon>
        <taxon>Janibacter</taxon>
    </lineage>
</organism>
<name>A0A4P6MYT7_9MICO</name>
<dbReference type="OrthoDB" id="9790745at2"/>